<dbReference type="AlphaFoldDB" id="A0A8S9HD01"/>
<name>A0A8S9HD01_BRACR</name>
<protein>
    <submittedName>
        <fullName evidence="1">Uncharacterized protein</fullName>
    </submittedName>
</protein>
<accession>A0A8S9HD01</accession>
<proteinExistence type="predicted"/>
<dbReference type="Proteomes" id="UP000712281">
    <property type="component" value="Unassembled WGS sequence"/>
</dbReference>
<organism evidence="1 2">
    <name type="scientific">Brassica cretica</name>
    <name type="common">Mustard</name>
    <dbReference type="NCBI Taxonomy" id="69181"/>
    <lineage>
        <taxon>Eukaryota</taxon>
        <taxon>Viridiplantae</taxon>
        <taxon>Streptophyta</taxon>
        <taxon>Embryophyta</taxon>
        <taxon>Tracheophyta</taxon>
        <taxon>Spermatophyta</taxon>
        <taxon>Magnoliopsida</taxon>
        <taxon>eudicotyledons</taxon>
        <taxon>Gunneridae</taxon>
        <taxon>Pentapetalae</taxon>
        <taxon>rosids</taxon>
        <taxon>malvids</taxon>
        <taxon>Brassicales</taxon>
        <taxon>Brassicaceae</taxon>
        <taxon>Brassiceae</taxon>
        <taxon>Brassica</taxon>
    </lineage>
</organism>
<dbReference type="EMBL" id="QGKW02001940">
    <property type="protein sequence ID" value="KAF2555913.1"/>
    <property type="molecule type" value="Genomic_DNA"/>
</dbReference>
<gene>
    <name evidence="1" type="ORF">F2Q68_00017557</name>
</gene>
<evidence type="ECO:0000313" key="2">
    <source>
        <dbReference type="Proteomes" id="UP000712281"/>
    </source>
</evidence>
<comment type="caution">
    <text evidence="1">The sequence shown here is derived from an EMBL/GenBank/DDBJ whole genome shotgun (WGS) entry which is preliminary data.</text>
</comment>
<reference evidence="1" key="1">
    <citation type="submission" date="2019-12" db="EMBL/GenBank/DDBJ databases">
        <title>Genome sequencing and annotation of Brassica cretica.</title>
        <authorList>
            <person name="Studholme D.J."/>
            <person name="Sarris P.F."/>
        </authorList>
    </citation>
    <scope>NUCLEOTIDE SEQUENCE</scope>
    <source>
        <strain evidence="1">PFS-001/15</strain>
        <tissue evidence="1">Leaf</tissue>
    </source>
</reference>
<sequence>MFNDNGDDESISKTWKRMKKTSHNEPVKVILHYGSYDRFSSRTIFFNVFDSSSLNSKEVITSLLSPVHVLAFESESSPHISLKLAPQRRSQRGQMQHTNAAAATALYDAGPANDAGDAVMARWLQSAGLQHLASPTGGNDQRHLPSLLMQVLCFPLHSLSFTCMPLVLRS</sequence>
<evidence type="ECO:0000313" key="1">
    <source>
        <dbReference type="EMBL" id="KAF2555913.1"/>
    </source>
</evidence>